<keyword evidence="1" id="KW-0560">Oxidoreductase</keyword>
<evidence type="ECO:0000313" key="3">
    <source>
        <dbReference type="EMBL" id="KAF5252297.1"/>
    </source>
</evidence>
<dbReference type="AlphaFoldDB" id="A0A8H4ZT26"/>
<dbReference type="SUPFAM" id="SSF51197">
    <property type="entry name" value="Clavaminate synthase-like"/>
    <property type="match status" value="1"/>
</dbReference>
<dbReference type="EMBL" id="JABEVY010000057">
    <property type="protein sequence ID" value="KAF5252297.1"/>
    <property type="molecule type" value="Genomic_DNA"/>
</dbReference>
<dbReference type="Pfam" id="PF02668">
    <property type="entry name" value="TauD"/>
    <property type="match status" value="1"/>
</dbReference>
<evidence type="ECO:0000256" key="1">
    <source>
        <dbReference type="ARBA" id="ARBA00023002"/>
    </source>
</evidence>
<evidence type="ECO:0000259" key="2">
    <source>
        <dbReference type="Pfam" id="PF02668"/>
    </source>
</evidence>
<proteinExistence type="predicted"/>
<name>A0A8H4ZT26_9HYPO</name>
<dbReference type="GO" id="GO:0016491">
    <property type="term" value="F:oxidoreductase activity"/>
    <property type="evidence" value="ECO:0007669"/>
    <property type="project" value="UniProtKB-KW"/>
</dbReference>
<dbReference type="InterPro" id="IPR042098">
    <property type="entry name" value="TauD-like_sf"/>
</dbReference>
<organism evidence="3 4">
    <name type="scientific">Fusarium anthophilum</name>
    <dbReference type="NCBI Taxonomy" id="48485"/>
    <lineage>
        <taxon>Eukaryota</taxon>
        <taxon>Fungi</taxon>
        <taxon>Dikarya</taxon>
        <taxon>Ascomycota</taxon>
        <taxon>Pezizomycotina</taxon>
        <taxon>Sordariomycetes</taxon>
        <taxon>Hypocreomycetidae</taxon>
        <taxon>Hypocreales</taxon>
        <taxon>Nectriaceae</taxon>
        <taxon>Fusarium</taxon>
        <taxon>Fusarium fujikuroi species complex</taxon>
    </lineage>
</organism>
<protein>
    <recommendedName>
        <fullName evidence="2">TauD/TfdA-like domain-containing protein</fullName>
    </recommendedName>
</protein>
<feature type="domain" description="TauD/TfdA-like" evidence="2">
    <location>
        <begin position="98"/>
        <end position="286"/>
    </location>
</feature>
<dbReference type="Gene3D" id="3.60.130.10">
    <property type="entry name" value="Clavaminate synthase-like"/>
    <property type="match status" value="1"/>
</dbReference>
<gene>
    <name evidence="3" type="ORF">FANTH_2597</name>
</gene>
<dbReference type="InterPro" id="IPR003819">
    <property type="entry name" value="TauD/TfdA-like"/>
</dbReference>
<evidence type="ECO:0000313" key="4">
    <source>
        <dbReference type="Proteomes" id="UP000573603"/>
    </source>
</evidence>
<reference evidence="3 4" key="1">
    <citation type="journal article" date="2020" name="BMC Genomics">
        <title>Correction to: Identification and distribution of gene clusters required for synthesis of sphingolipid metabolism inhibitors in diverse species of the filamentous fungus Fusarium.</title>
        <authorList>
            <person name="Kim H.S."/>
            <person name="Lohmar J.M."/>
            <person name="Busman M."/>
            <person name="Brown D.W."/>
            <person name="Naumann T.A."/>
            <person name="Divon H.H."/>
            <person name="Lysoe E."/>
            <person name="Uhlig S."/>
            <person name="Proctor R.H."/>
        </authorList>
    </citation>
    <scope>NUCLEOTIDE SEQUENCE [LARGE SCALE GENOMIC DNA]</scope>
    <source>
        <strain evidence="3 4">NRRL 25214</strain>
    </source>
</reference>
<accession>A0A8H4ZT26</accession>
<comment type="caution">
    <text evidence="3">The sequence shown here is derived from an EMBL/GenBank/DDBJ whole genome shotgun (WGS) entry which is preliminary data.</text>
</comment>
<dbReference type="Proteomes" id="UP000573603">
    <property type="component" value="Unassembled WGS sequence"/>
</dbReference>
<keyword evidence="4" id="KW-1185">Reference proteome</keyword>
<sequence>MYRLSRLTRFGTLRPTSPRNFIRSHGTLQHRLRVVDAPHISYAHDPGHVYKVASELETSGLLKIRLGFADDSCDYLRDLILNMHKQHGHHLPIAHSATRGWFWDVRPKPASTTGAHHARSETMSEFSWHTDCSYEDPLPRYFALQVLQHDRYGGGTLSAMNVASLIEFLSPETRKALMAPEFRMQIPPEFIKDPEKSFTTGSILAPDHHSIIIRYRHDIIAPLTARAEKALEELSAVLVRREVQASSTMHLRSSDLPKGSIILMDNRRWMHARNEIADPERHLRRVRWDARPFNMSNDES</sequence>